<dbReference type="Proteomes" id="UP000079169">
    <property type="component" value="Unplaced"/>
</dbReference>
<organism evidence="7 8">
    <name type="scientific">Diaphorina citri</name>
    <name type="common">Asian citrus psyllid</name>
    <dbReference type="NCBI Taxonomy" id="121845"/>
    <lineage>
        <taxon>Eukaryota</taxon>
        <taxon>Metazoa</taxon>
        <taxon>Ecdysozoa</taxon>
        <taxon>Arthropoda</taxon>
        <taxon>Hexapoda</taxon>
        <taxon>Insecta</taxon>
        <taxon>Pterygota</taxon>
        <taxon>Neoptera</taxon>
        <taxon>Paraneoptera</taxon>
        <taxon>Hemiptera</taxon>
        <taxon>Sternorrhyncha</taxon>
        <taxon>Psylloidea</taxon>
        <taxon>Psyllidae</taxon>
        <taxon>Diaphorininae</taxon>
        <taxon>Diaphorina</taxon>
    </lineage>
</organism>
<dbReference type="GO" id="GO:0005814">
    <property type="term" value="C:centriole"/>
    <property type="evidence" value="ECO:0007669"/>
    <property type="project" value="UniProtKB-SubCell"/>
</dbReference>
<evidence type="ECO:0000256" key="3">
    <source>
        <dbReference type="ARBA" id="ARBA00023212"/>
    </source>
</evidence>
<dbReference type="PANTHER" id="PTHR20544:SF0">
    <property type="entry name" value="NUCLEOPROTEIN TPR_MLP1 DOMAIN-CONTAINING PROTEIN"/>
    <property type="match status" value="1"/>
</dbReference>
<comment type="subcellular location">
    <subcellularLocation>
        <location evidence="1">Cytoplasm</location>
        <location evidence="1">Cytoskeleton</location>
        <location evidence="1">Microtubule organizing center</location>
        <location evidence="1">Centrosome</location>
        <location evidence="1">Centriole</location>
    </subcellularLocation>
</comment>
<feature type="compositionally biased region" description="Polar residues" evidence="6">
    <location>
        <begin position="467"/>
        <end position="480"/>
    </location>
</feature>
<dbReference type="InterPro" id="IPR051877">
    <property type="entry name" value="Centriole_BasalBody_StrucProt"/>
</dbReference>
<name>A0A1S4EE02_DIACI</name>
<dbReference type="STRING" id="121845.A0A1S4EE02"/>
<evidence type="ECO:0000256" key="1">
    <source>
        <dbReference type="ARBA" id="ARBA00004114"/>
    </source>
</evidence>
<evidence type="ECO:0000256" key="2">
    <source>
        <dbReference type="ARBA" id="ARBA00022490"/>
    </source>
</evidence>
<dbReference type="AlphaFoldDB" id="A0A1S4EE02"/>
<feature type="coiled-coil region" evidence="5">
    <location>
        <begin position="256"/>
        <end position="290"/>
    </location>
</feature>
<feature type="region of interest" description="Disordered" evidence="6">
    <location>
        <begin position="524"/>
        <end position="597"/>
    </location>
</feature>
<dbReference type="KEGG" id="dci:108252653"/>
<dbReference type="PANTHER" id="PTHR20544">
    <property type="entry name" value="CENTROSOMAL PROTEIN CEP135"/>
    <property type="match status" value="1"/>
</dbReference>
<evidence type="ECO:0000313" key="8">
    <source>
        <dbReference type="RefSeq" id="XP_017300450.1"/>
    </source>
</evidence>
<feature type="coiled-coil region" evidence="5">
    <location>
        <begin position="4"/>
        <end position="157"/>
    </location>
</feature>
<evidence type="ECO:0000256" key="5">
    <source>
        <dbReference type="SAM" id="Coils"/>
    </source>
</evidence>
<sequence>MNTIDHLRAEIRDLEIERNNAVCESDRLQTDLYEVTQEKVHLERILETSRIETEELKAQLKFYCSEVQRIEEDLCCKENERADVLTHLKFLSLEATELETNKKCLSEELCNCKQKLTEAEKEIMRLEACIEEKECTIKSLEGKLQELACLTTQLEEHLRCTQQEKYCQGQELAHCQQTLQELLMQKEALCHQLTTCESCKTQIEEELRERKCCISILQDELAKERHHSSNLEDLMRKTKMEMHDVCLCNQRYQEEILGLSEKIQFLCAKLEEEKQENVNFHMNIETLRKQIMTSRHEKSYSMKEELKQNQRMSMSMATGKDHVRMSDLSKPKHMSPSHFNGNAFKMKKDCYQRNMMKSNQRYSIVSGEPAVRHPSKSYACHSNFHKGGESANRFYNENVKEADLRYQLYLENLNKIQSYAKIYKNQKKKPPRHYKENNSKNGNNRKLLDDGTESINMEYERLDTEADNNLSITASNTNSHGEPYEKPVSKSGKPDKSKTKNDNNNYAEDIKENILERVSKQLDNNEENAEGQPKSAPESSKSINNKNLSQNNKSRNKAVSNSSGQNEVNTSKNMDTNVSKNNNFSNEQQSKRPPTSTTVQYFNTACTIPAKTIIQQTYFVQKKFRQETKQKSSENDQESIKISNDSYKKLKKRLKSLKPLENDDPITTNSSSEFGGGSVNSKNNMYVNIANKLHEIISEKKDIEK</sequence>
<feature type="region of interest" description="Disordered" evidence="6">
    <location>
        <begin position="660"/>
        <end position="681"/>
    </location>
</feature>
<accession>A0A1S4EE02</accession>
<feature type="compositionally biased region" description="Polar residues" evidence="6">
    <location>
        <begin position="665"/>
        <end position="681"/>
    </location>
</feature>
<reference evidence="8" key="1">
    <citation type="submission" date="2025-08" db="UniProtKB">
        <authorList>
            <consortium name="RefSeq"/>
        </authorList>
    </citation>
    <scope>IDENTIFICATION</scope>
</reference>
<evidence type="ECO:0000313" key="7">
    <source>
        <dbReference type="Proteomes" id="UP000079169"/>
    </source>
</evidence>
<protein>
    <submittedName>
        <fullName evidence="8">Centrosomal protein of 135 kDa</fullName>
    </submittedName>
</protein>
<feature type="region of interest" description="Disordered" evidence="6">
    <location>
        <begin position="425"/>
        <end position="510"/>
    </location>
</feature>
<keyword evidence="5" id="KW-0175">Coiled coil</keyword>
<comment type="similarity">
    <text evidence="4">Belongs to the CEP135/TSGA10 family.</text>
</comment>
<keyword evidence="7" id="KW-1185">Reference proteome</keyword>
<evidence type="ECO:0000256" key="6">
    <source>
        <dbReference type="SAM" id="MobiDB-lite"/>
    </source>
</evidence>
<dbReference type="RefSeq" id="XP_017300450.1">
    <property type="nucleotide sequence ID" value="XM_017444961.2"/>
</dbReference>
<dbReference type="GeneID" id="108252653"/>
<proteinExistence type="inferred from homology"/>
<feature type="compositionally biased region" description="Polar residues" evidence="6">
    <location>
        <begin position="537"/>
        <end position="597"/>
    </location>
</feature>
<feature type="compositionally biased region" description="Basic and acidic residues" evidence="6">
    <location>
        <begin position="482"/>
        <end position="501"/>
    </location>
</feature>
<keyword evidence="2" id="KW-0963">Cytoplasm</keyword>
<gene>
    <name evidence="8" type="primary">LOC108252653</name>
</gene>
<keyword evidence="3" id="KW-0206">Cytoskeleton</keyword>
<dbReference type="PaxDb" id="121845-A0A1S4EE02"/>
<evidence type="ECO:0000256" key="4">
    <source>
        <dbReference type="ARBA" id="ARBA00038123"/>
    </source>
</evidence>